<proteinExistence type="predicted"/>
<dbReference type="EMBL" id="UINC01191482">
    <property type="protein sequence ID" value="SVE06153.1"/>
    <property type="molecule type" value="Genomic_DNA"/>
</dbReference>
<organism evidence="1">
    <name type="scientific">marine metagenome</name>
    <dbReference type="NCBI Taxonomy" id="408172"/>
    <lineage>
        <taxon>unclassified sequences</taxon>
        <taxon>metagenomes</taxon>
        <taxon>ecological metagenomes</taxon>
    </lineage>
</organism>
<sequence>MKNFKEYFLTEDPTMWPWMWKDNKGEFWRGSGKEGKGSGLGALGAGIYFTWDEGMAKAFAEKFGGKVSKWKIKKGLKIMDAGGDYGAGDKEWVEIKKKMGFKNPKDWSNDRGYAKTLTHELKRAGYDGALSDNKATGIVIFDKKNVKEIK</sequence>
<accession>A0A383AEX7</accession>
<evidence type="ECO:0000313" key="1">
    <source>
        <dbReference type="EMBL" id="SVE06153.1"/>
    </source>
</evidence>
<reference evidence="1" key="1">
    <citation type="submission" date="2018-05" db="EMBL/GenBank/DDBJ databases">
        <authorList>
            <person name="Lanie J.A."/>
            <person name="Ng W.-L."/>
            <person name="Kazmierczak K.M."/>
            <person name="Andrzejewski T.M."/>
            <person name="Davidsen T.M."/>
            <person name="Wayne K.J."/>
            <person name="Tettelin H."/>
            <person name="Glass J.I."/>
            <person name="Rusch D."/>
            <person name="Podicherti R."/>
            <person name="Tsui H.-C.T."/>
            <person name="Winkler M.E."/>
        </authorList>
    </citation>
    <scope>NUCLEOTIDE SEQUENCE</scope>
</reference>
<dbReference type="AlphaFoldDB" id="A0A383AEX7"/>
<protein>
    <submittedName>
        <fullName evidence="1">Uncharacterized protein</fullName>
    </submittedName>
</protein>
<gene>
    <name evidence="1" type="ORF">METZ01_LOCUS459007</name>
</gene>
<name>A0A383AEX7_9ZZZZ</name>